<sequence length="195" mass="23161">MVKLFRKEVLPRIYSWFSRFVIYMLLKRRFLLKSHKDSRNLKISEFIKEIDDYFNEKKEANNSNNKAFENLKIKSKSFRSLVSSLNASDLKESDKDDEFYLLVAHKWVEGYEKKFHKTSYLMLYLFILFAVIVVFFDQHMSTSLVNLIYLGLIFIFPIIGFGSAILGKGWTMLCLCITHFFLFFIGVAMYLIIYL</sequence>
<dbReference type="Proteomes" id="UP000321440">
    <property type="component" value="Unassembled WGS sequence"/>
</dbReference>
<dbReference type="RefSeq" id="WP_146818671.1">
    <property type="nucleotide sequence ID" value="NZ_BJYA01000027.1"/>
</dbReference>
<organism evidence="3 4">
    <name type="scientific">Alkalibacillus haloalkaliphilus</name>
    <dbReference type="NCBI Taxonomy" id="94136"/>
    <lineage>
        <taxon>Bacteria</taxon>
        <taxon>Bacillati</taxon>
        <taxon>Bacillota</taxon>
        <taxon>Bacilli</taxon>
        <taxon>Bacillales</taxon>
        <taxon>Bacillaceae</taxon>
        <taxon>Alkalibacillus</taxon>
    </lineage>
</organism>
<accession>A0A511W814</accession>
<feature type="transmembrane region" description="Helical" evidence="2">
    <location>
        <begin position="148"/>
        <end position="166"/>
    </location>
</feature>
<gene>
    <name evidence="3" type="ORF">AHA02nite_29730</name>
</gene>
<keyword evidence="2" id="KW-0472">Membrane</keyword>
<evidence type="ECO:0000313" key="4">
    <source>
        <dbReference type="Proteomes" id="UP000321440"/>
    </source>
</evidence>
<keyword evidence="4" id="KW-1185">Reference proteome</keyword>
<dbReference type="AlphaFoldDB" id="A0A511W814"/>
<evidence type="ECO:0000313" key="3">
    <source>
        <dbReference type="EMBL" id="GEN47197.1"/>
    </source>
</evidence>
<keyword evidence="2" id="KW-0812">Transmembrane</keyword>
<feature type="transmembrane region" description="Helical" evidence="2">
    <location>
        <begin position="120"/>
        <end position="136"/>
    </location>
</feature>
<dbReference type="OrthoDB" id="2969878at2"/>
<evidence type="ECO:0000256" key="2">
    <source>
        <dbReference type="SAM" id="Phobius"/>
    </source>
</evidence>
<feature type="coiled-coil region" evidence="1">
    <location>
        <begin position="43"/>
        <end position="70"/>
    </location>
</feature>
<keyword evidence="2" id="KW-1133">Transmembrane helix</keyword>
<feature type="transmembrane region" description="Helical" evidence="2">
    <location>
        <begin position="173"/>
        <end position="193"/>
    </location>
</feature>
<comment type="caution">
    <text evidence="3">The sequence shown here is derived from an EMBL/GenBank/DDBJ whole genome shotgun (WGS) entry which is preliminary data.</text>
</comment>
<evidence type="ECO:0000256" key="1">
    <source>
        <dbReference type="SAM" id="Coils"/>
    </source>
</evidence>
<name>A0A511W814_9BACI</name>
<keyword evidence="1" id="KW-0175">Coiled coil</keyword>
<reference evidence="3 4" key="1">
    <citation type="submission" date="2019-07" db="EMBL/GenBank/DDBJ databases">
        <title>Whole genome shotgun sequence of Alkalibacillus haloalkaliphilus NBRC 103110.</title>
        <authorList>
            <person name="Hosoyama A."/>
            <person name="Uohara A."/>
            <person name="Ohji S."/>
            <person name="Ichikawa N."/>
        </authorList>
    </citation>
    <scope>NUCLEOTIDE SEQUENCE [LARGE SCALE GENOMIC DNA]</scope>
    <source>
        <strain evidence="3 4">NBRC 103110</strain>
    </source>
</reference>
<protein>
    <submittedName>
        <fullName evidence="3">Uncharacterized protein</fullName>
    </submittedName>
</protein>
<proteinExistence type="predicted"/>
<dbReference type="EMBL" id="BJYA01000027">
    <property type="protein sequence ID" value="GEN47197.1"/>
    <property type="molecule type" value="Genomic_DNA"/>
</dbReference>